<dbReference type="GO" id="GO:0000736">
    <property type="term" value="P:double-strand break repair via single-strand annealing, removal of nonhomologous ends"/>
    <property type="evidence" value="ECO:0007669"/>
    <property type="project" value="TreeGrafter"/>
</dbReference>
<dbReference type="GO" id="GO:0000014">
    <property type="term" value="F:single-stranded DNA endodeoxyribonuclease activity"/>
    <property type="evidence" value="ECO:0007669"/>
    <property type="project" value="TreeGrafter"/>
</dbReference>
<evidence type="ECO:0000256" key="8">
    <source>
        <dbReference type="ARBA" id="ARBA00023204"/>
    </source>
</evidence>
<comment type="caution">
    <text evidence="12">The sequence shown here is derived from an EMBL/GenBank/DDBJ whole genome shotgun (WGS) entry which is preliminary data.</text>
</comment>
<keyword evidence="9" id="KW-0539">Nucleus</keyword>
<dbReference type="Proteomes" id="UP001174936">
    <property type="component" value="Unassembled WGS sequence"/>
</dbReference>
<dbReference type="PANTHER" id="PTHR10150:SF0">
    <property type="entry name" value="DNA REPAIR ENDONUCLEASE XPF"/>
    <property type="match status" value="1"/>
</dbReference>
<evidence type="ECO:0000256" key="3">
    <source>
        <dbReference type="ARBA" id="ARBA00022722"/>
    </source>
</evidence>
<dbReference type="InterPro" id="IPR047520">
    <property type="entry name" value="XPF_nuclease"/>
</dbReference>
<dbReference type="Gene3D" id="1.10.150.20">
    <property type="entry name" value="5' to 3' exonuclease, C-terminal subdomain"/>
    <property type="match status" value="1"/>
</dbReference>
<evidence type="ECO:0000313" key="12">
    <source>
        <dbReference type="EMBL" id="KAK0655967.1"/>
    </source>
</evidence>
<dbReference type="GO" id="GO:0000712">
    <property type="term" value="P:resolution of meiotic recombination intermediates"/>
    <property type="evidence" value="ECO:0007669"/>
    <property type="project" value="TreeGrafter"/>
</dbReference>
<name>A0AA39YNS6_9PEZI</name>
<sequence length="937" mass="105802">MMSVASSPQPVKLSLPLVYQQKLFEELRKEDELVILARGLGLMRLVTNLLHSYDAAGNNLIVIVNADDRENAWIGEALAEHAAISMSPKARGLTVVNTDFTSVGTREKMYTASGIFSITSRILVVDLLTGLLNPETITGLVVLHADRIVATSLEAFILRIYRQKNKAGFLKAFSDNPDPFTIGFSPLATMMRNMFLRKVSLWPRFHMHVAQSLEGKKKAEVIELEVPMTDAMKQIQAAIMECVEVSIHELKKGNTGLEMEDWNLDSALLKNFDVIIRKQLDPNWHRVSWKTKQIVNDLTVLRGMLQSVLALDAVSFLQQLDTIHAAHSPPPGSTRQTQSPWLFLDAAHTIFDTAKRRVYSGTQKAGADTNIDSLHPVLEEQPKWALLADALQEIDRDLYFEPAIRDDSNGTILIMCSDTNTCRQLRDYLQTMHVRPRTEKRVEDFHDPDEDGPSAAFMLRRKLRNYLKWKREFAQVSATLFAENQKALNGAVDPRLGQSKNRAPANKRRRVRGGGGVGAATGRLENGSITQYFEKPGEMAELMAEIQITEEEARQKEDVVADPLEDMEDYYKLYEMQDLVVIHAYDGDQDEHVLEEVKPRYIIMYEPDAAFIRRVEVYRSSHNDRNVRVYFLYYGGSVEEQRYLSTVRREKDAFTRLIKERASMSVVMTVDAHGIEDPQEAFLRTINTRIAGGGRLAATAEPPRIVVDVREFRSSLPSLLHGRNIVIVPCMLTVGDYVLSPNVCVERKSVSDLISSFKDGRLYTQAETMFQHYKNPMLLIEFDQNKSFTLEPFADFSGSVASVSAANAGTNDLQSKIVLLTLAFPKLRIIWSSSPYETAEIFERIKAQEDEPDPIRAVRAGLDKDMVVEEQAFNTEPQEMMAAVPGVTPKNIMHLTLETENIKEVANMQVSELEPLVGKEAARQIHGFFYKDLLDDD</sequence>
<keyword evidence="3" id="KW-0540">Nuclease</keyword>
<dbReference type="InterPro" id="IPR011335">
    <property type="entry name" value="Restrct_endonuc-II-like"/>
</dbReference>
<evidence type="ECO:0000259" key="11">
    <source>
        <dbReference type="SMART" id="SM00891"/>
    </source>
</evidence>
<evidence type="ECO:0000256" key="9">
    <source>
        <dbReference type="ARBA" id="ARBA00023242"/>
    </source>
</evidence>
<evidence type="ECO:0000256" key="10">
    <source>
        <dbReference type="SAM" id="MobiDB-lite"/>
    </source>
</evidence>
<reference evidence="12" key="1">
    <citation type="submission" date="2023-06" db="EMBL/GenBank/DDBJ databases">
        <title>Genome-scale phylogeny and comparative genomics of the fungal order Sordariales.</title>
        <authorList>
            <consortium name="Lawrence Berkeley National Laboratory"/>
            <person name="Hensen N."/>
            <person name="Bonometti L."/>
            <person name="Westerberg I."/>
            <person name="Brannstrom I.O."/>
            <person name="Guillou S."/>
            <person name="Cros-Aarteil S."/>
            <person name="Calhoun S."/>
            <person name="Haridas S."/>
            <person name="Kuo A."/>
            <person name="Mondo S."/>
            <person name="Pangilinan J."/>
            <person name="Riley R."/>
            <person name="Labutti K."/>
            <person name="Andreopoulos B."/>
            <person name="Lipzen A."/>
            <person name="Chen C."/>
            <person name="Yanf M."/>
            <person name="Daum C."/>
            <person name="Ng V."/>
            <person name="Clum A."/>
            <person name="Steindorff A."/>
            <person name="Ohm R."/>
            <person name="Martin F."/>
            <person name="Silar P."/>
            <person name="Natvig D."/>
            <person name="Lalanne C."/>
            <person name="Gautier V."/>
            <person name="Ament-Velasquez S.L."/>
            <person name="Kruys A."/>
            <person name="Hutchinson M.I."/>
            <person name="Powell A.J."/>
            <person name="Barry K."/>
            <person name="Miller A.N."/>
            <person name="Grigoriev I.V."/>
            <person name="Debuchy R."/>
            <person name="Gladieux P."/>
            <person name="Thoren M.H."/>
            <person name="Johannesson H."/>
        </authorList>
    </citation>
    <scope>NUCLEOTIDE SEQUENCE</scope>
    <source>
        <strain evidence="12">SMH2532-1</strain>
    </source>
</reference>
<dbReference type="SMART" id="SM00891">
    <property type="entry name" value="ERCC4"/>
    <property type="match status" value="1"/>
</dbReference>
<dbReference type="SUPFAM" id="SSF47781">
    <property type="entry name" value="RuvA domain 2-like"/>
    <property type="match status" value="1"/>
</dbReference>
<dbReference type="InterPro" id="IPR006167">
    <property type="entry name" value="XPF"/>
</dbReference>
<evidence type="ECO:0000256" key="4">
    <source>
        <dbReference type="ARBA" id="ARBA00022759"/>
    </source>
</evidence>
<evidence type="ECO:0000313" key="13">
    <source>
        <dbReference type="Proteomes" id="UP001174936"/>
    </source>
</evidence>
<dbReference type="PANTHER" id="PTHR10150">
    <property type="entry name" value="DNA REPAIR ENDONUCLEASE XPF"/>
    <property type="match status" value="1"/>
</dbReference>
<dbReference type="InterPro" id="IPR010994">
    <property type="entry name" value="RuvA_2-like"/>
</dbReference>
<evidence type="ECO:0000256" key="5">
    <source>
        <dbReference type="ARBA" id="ARBA00022763"/>
    </source>
</evidence>
<dbReference type="GO" id="GO:0000724">
    <property type="term" value="P:double-strand break repair via homologous recombination"/>
    <property type="evidence" value="ECO:0007669"/>
    <property type="project" value="TreeGrafter"/>
</dbReference>
<organism evidence="12 13">
    <name type="scientific">Cercophora newfieldiana</name>
    <dbReference type="NCBI Taxonomy" id="92897"/>
    <lineage>
        <taxon>Eukaryota</taxon>
        <taxon>Fungi</taxon>
        <taxon>Dikarya</taxon>
        <taxon>Ascomycota</taxon>
        <taxon>Pezizomycotina</taxon>
        <taxon>Sordariomycetes</taxon>
        <taxon>Sordariomycetidae</taxon>
        <taxon>Sordariales</taxon>
        <taxon>Lasiosphaeriaceae</taxon>
        <taxon>Cercophora</taxon>
    </lineage>
</organism>
<evidence type="ECO:0000256" key="7">
    <source>
        <dbReference type="ARBA" id="ARBA00023125"/>
    </source>
</evidence>
<dbReference type="NCBIfam" id="TIGR00596">
    <property type="entry name" value="rad1"/>
    <property type="match status" value="1"/>
</dbReference>
<feature type="domain" description="ERCC4" evidence="11">
    <location>
        <begin position="704"/>
        <end position="784"/>
    </location>
</feature>
<keyword evidence="7" id="KW-0238">DNA-binding</keyword>
<dbReference type="EMBL" id="JAULSV010000001">
    <property type="protein sequence ID" value="KAK0655967.1"/>
    <property type="molecule type" value="Genomic_DNA"/>
</dbReference>
<feature type="region of interest" description="Disordered" evidence="10">
    <location>
        <begin position="493"/>
        <end position="520"/>
    </location>
</feature>
<dbReference type="GO" id="GO:1901255">
    <property type="term" value="P:nucleotide-excision repair involved in interstrand cross-link repair"/>
    <property type="evidence" value="ECO:0007669"/>
    <property type="project" value="TreeGrafter"/>
</dbReference>
<evidence type="ECO:0000256" key="2">
    <source>
        <dbReference type="ARBA" id="ARBA00010015"/>
    </source>
</evidence>
<keyword evidence="6" id="KW-0378">Hydrolase</keyword>
<comment type="similarity">
    <text evidence="2">Belongs to the XPF family.</text>
</comment>
<dbReference type="GO" id="GO:0003697">
    <property type="term" value="F:single-stranded DNA binding"/>
    <property type="evidence" value="ECO:0007669"/>
    <property type="project" value="InterPro"/>
</dbReference>
<dbReference type="CDD" id="cd20078">
    <property type="entry name" value="XPF_nuclease_XPF_euk"/>
    <property type="match status" value="1"/>
</dbReference>
<dbReference type="Gene3D" id="3.40.50.10130">
    <property type="match status" value="1"/>
</dbReference>
<keyword evidence="8" id="KW-0234">DNA repair</keyword>
<dbReference type="InterPro" id="IPR006166">
    <property type="entry name" value="ERCC4_domain"/>
</dbReference>
<evidence type="ECO:0000256" key="1">
    <source>
        <dbReference type="ARBA" id="ARBA00004123"/>
    </source>
</evidence>
<gene>
    <name evidence="12" type="ORF">B0T16DRAFT_23856</name>
</gene>
<protein>
    <recommendedName>
        <fullName evidence="11">ERCC4 domain-containing protein</fullName>
    </recommendedName>
</protein>
<accession>A0AA39YNS6</accession>
<comment type="subcellular location">
    <subcellularLocation>
        <location evidence="1">Nucleus</location>
    </subcellularLocation>
</comment>
<dbReference type="AlphaFoldDB" id="A0AA39YNS6"/>
<dbReference type="SUPFAM" id="SSF52980">
    <property type="entry name" value="Restriction endonuclease-like"/>
    <property type="match status" value="1"/>
</dbReference>
<keyword evidence="4" id="KW-0255">Endonuclease</keyword>
<keyword evidence="13" id="KW-1185">Reference proteome</keyword>
<proteinExistence type="inferred from homology"/>
<dbReference type="FunFam" id="3.40.50.10130:FF:000002">
    <property type="entry name" value="DNA repair endonuclease XPF"/>
    <property type="match status" value="1"/>
</dbReference>
<dbReference type="GO" id="GO:0000110">
    <property type="term" value="C:nucleotide-excision repair factor 1 complex"/>
    <property type="evidence" value="ECO:0007669"/>
    <property type="project" value="TreeGrafter"/>
</dbReference>
<dbReference type="GO" id="GO:0003684">
    <property type="term" value="F:damaged DNA binding"/>
    <property type="evidence" value="ECO:0007669"/>
    <property type="project" value="TreeGrafter"/>
</dbReference>
<dbReference type="Pfam" id="PF02732">
    <property type="entry name" value="ERCC4"/>
    <property type="match status" value="1"/>
</dbReference>
<evidence type="ECO:0000256" key="6">
    <source>
        <dbReference type="ARBA" id="ARBA00022801"/>
    </source>
</evidence>
<keyword evidence="5" id="KW-0227">DNA damage</keyword>